<reference evidence="14 15" key="1">
    <citation type="journal article" date="2015" name="Fungal Genet. Biol.">
        <title>Evolution of novel wood decay mechanisms in Agaricales revealed by the genome sequences of Fistulina hepatica and Cylindrobasidium torrendii.</title>
        <authorList>
            <person name="Floudas D."/>
            <person name="Held B.W."/>
            <person name="Riley R."/>
            <person name="Nagy L.G."/>
            <person name="Koehler G."/>
            <person name="Ransdell A.S."/>
            <person name="Younus H."/>
            <person name="Chow J."/>
            <person name="Chiniquy J."/>
            <person name="Lipzen A."/>
            <person name="Tritt A."/>
            <person name="Sun H."/>
            <person name="Haridas S."/>
            <person name="LaButti K."/>
            <person name="Ohm R.A."/>
            <person name="Kues U."/>
            <person name="Blanchette R.A."/>
            <person name="Grigoriev I.V."/>
            <person name="Minto R.E."/>
            <person name="Hibbett D.S."/>
        </authorList>
    </citation>
    <scope>NUCLEOTIDE SEQUENCE [LARGE SCALE GENOMIC DNA]</scope>
    <source>
        <strain evidence="14 15">FP15055 ss-10</strain>
    </source>
</reference>
<keyword evidence="3" id="KW-0597">Phosphoprotein</keyword>
<dbReference type="OrthoDB" id="63267at2759"/>
<evidence type="ECO:0000313" key="14">
    <source>
        <dbReference type="EMBL" id="KIY68469.1"/>
    </source>
</evidence>
<sequence>MPMRATNCTGVENTQAGLIVTANDGGKTTRRKRAHSEEERSPKRNLPSRGVKAKGAQQTYLQLADTNLESDEENFELTKEIYFVKPAAKKVKRAHKKSPAKTAAKNGKSSTRNALPTNTTAAYASTTSLYQDICIQKSVGIEDFELVRLLGSGANATVYLCRKKMSQHLYALKVAEKHVVRKRCSRKEIMSERDVLAKLVGNPFVANMHWSFHNKTHLFLALDYHSGGDLFTAYSQLSWPLDKRLVRFWISELVSAILSIHAQGVIHRDLKPENIVLDYRGHLFLTDFGMAKQLPRTPYWSLSPVVENTDTYCGTEYYVAPEVIQRLPYTFSCDWWSLGMMMYEMLLRKFPFWEKEQQGDSVKMIERILNADLEFPQPNQVASDEEDLIRELLIKVPEYRISGENIKEHLYFAGIEWSDVETGLHTPPYFPSSDMALMEDDSEYGEHTIKEYLDMETFLKSEEQMEGRKRAGNHRASWATAWAGDSFDAYVHEAMDD</sequence>
<proteinExistence type="inferred from homology"/>
<dbReference type="InterPro" id="IPR008271">
    <property type="entry name" value="Ser/Thr_kinase_AS"/>
</dbReference>
<evidence type="ECO:0000256" key="6">
    <source>
        <dbReference type="ARBA" id="ARBA00022777"/>
    </source>
</evidence>
<feature type="compositionally biased region" description="Polar residues" evidence="12">
    <location>
        <begin position="1"/>
        <end position="16"/>
    </location>
</feature>
<feature type="region of interest" description="Disordered" evidence="12">
    <location>
        <begin position="1"/>
        <end position="57"/>
    </location>
</feature>
<keyword evidence="6 14" id="KW-0418">Kinase</keyword>
<dbReference type="SUPFAM" id="SSF56112">
    <property type="entry name" value="Protein kinase-like (PK-like)"/>
    <property type="match status" value="1"/>
</dbReference>
<feature type="domain" description="Protein kinase" evidence="13">
    <location>
        <begin position="144"/>
        <end position="412"/>
    </location>
</feature>
<name>A0A0D7BE62_9AGAR</name>
<evidence type="ECO:0000256" key="2">
    <source>
        <dbReference type="ARBA" id="ARBA00022527"/>
    </source>
</evidence>
<evidence type="ECO:0000259" key="13">
    <source>
        <dbReference type="PROSITE" id="PS50011"/>
    </source>
</evidence>
<dbReference type="SMART" id="SM00220">
    <property type="entry name" value="S_TKc"/>
    <property type="match status" value="1"/>
</dbReference>
<dbReference type="Gene3D" id="3.30.200.20">
    <property type="entry name" value="Phosphorylase Kinase, domain 1"/>
    <property type="match status" value="1"/>
</dbReference>
<dbReference type="GO" id="GO:0007010">
    <property type="term" value="P:cytoskeleton organization"/>
    <property type="evidence" value="ECO:0007669"/>
    <property type="project" value="UniProtKB-ARBA"/>
</dbReference>
<dbReference type="AlphaFoldDB" id="A0A0D7BE62"/>
<dbReference type="PANTHER" id="PTHR24351">
    <property type="entry name" value="RIBOSOMAL PROTEIN S6 KINASE"/>
    <property type="match status" value="1"/>
</dbReference>
<evidence type="ECO:0000256" key="9">
    <source>
        <dbReference type="ARBA" id="ARBA00048679"/>
    </source>
</evidence>
<dbReference type="InterPro" id="IPR017441">
    <property type="entry name" value="Protein_kinase_ATP_BS"/>
</dbReference>
<evidence type="ECO:0000256" key="12">
    <source>
        <dbReference type="SAM" id="MobiDB-lite"/>
    </source>
</evidence>
<dbReference type="InterPro" id="IPR045270">
    <property type="entry name" value="STKc_AGC"/>
</dbReference>
<dbReference type="CDD" id="cd05123">
    <property type="entry name" value="STKc_AGC"/>
    <property type="match status" value="1"/>
</dbReference>
<dbReference type="PROSITE" id="PS00107">
    <property type="entry name" value="PROTEIN_KINASE_ATP"/>
    <property type="match status" value="1"/>
</dbReference>
<dbReference type="GO" id="GO:0005524">
    <property type="term" value="F:ATP binding"/>
    <property type="evidence" value="ECO:0007669"/>
    <property type="project" value="UniProtKB-UniRule"/>
</dbReference>
<dbReference type="EC" id="2.7.11.1" evidence="1"/>
<dbReference type="GO" id="GO:0004674">
    <property type="term" value="F:protein serine/threonine kinase activity"/>
    <property type="evidence" value="ECO:0007669"/>
    <property type="project" value="UniProtKB-KW"/>
</dbReference>
<evidence type="ECO:0000313" key="15">
    <source>
        <dbReference type="Proteomes" id="UP000054007"/>
    </source>
</evidence>
<comment type="catalytic activity">
    <reaction evidence="9">
        <text>L-seryl-[protein] + ATP = O-phospho-L-seryl-[protein] + ADP + H(+)</text>
        <dbReference type="Rhea" id="RHEA:17989"/>
        <dbReference type="Rhea" id="RHEA-COMP:9863"/>
        <dbReference type="Rhea" id="RHEA-COMP:11604"/>
        <dbReference type="ChEBI" id="CHEBI:15378"/>
        <dbReference type="ChEBI" id="CHEBI:29999"/>
        <dbReference type="ChEBI" id="CHEBI:30616"/>
        <dbReference type="ChEBI" id="CHEBI:83421"/>
        <dbReference type="ChEBI" id="CHEBI:456216"/>
        <dbReference type="EC" id="2.7.11.1"/>
    </reaction>
</comment>
<dbReference type="Gene3D" id="1.10.510.10">
    <property type="entry name" value="Transferase(Phosphotransferase) domain 1"/>
    <property type="match status" value="1"/>
</dbReference>
<dbReference type="Pfam" id="PF00069">
    <property type="entry name" value="Pkinase"/>
    <property type="match status" value="1"/>
</dbReference>
<comment type="similarity">
    <text evidence="11">Belongs to the protein kinase superfamily.</text>
</comment>
<dbReference type="EMBL" id="KN880502">
    <property type="protein sequence ID" value="KIY68469.1"/>
    <property type="molecule type" value="Genomic_DNA"/>
</dbReference>
<evidence type="ECO:0000256" key="4">
    <source>
        <dbReference type="ARBA" id="ARBA00022679"/>
    </source>
</evidence>
<dbReference type="FunFam" id="1.10.510.10:FF:000024">
    <property type="entry name" value="Probable serine/threonine-protein kinase cot-1"/>
    <property type="match status" value="1"/>
</dbReference>
<accession>A0A0D7BE62</accession>
<dbReference type="Proteomes" id="UP000054007">
    <property type="component" value="Unassembled WGS sequence"/>
</dbReference>
<dbReference type="InterPro" id="IPR011009">
    <property type="entry name" value="Kinase-like_dom_sf"/>
</dbReference>
<keyword evidence="15" id="KW-1185">Reference proteome</keyword>
<evidence type="ECO:0000256" key="10">
    <source>
        <dbReference type="PROSITE-ProRule" id="PRU10141"/>
    </source>
</evidence>
<evidence type="ECO:0000256" key="11">
    <source>
        <dbReference type="RuleBase" id="RU000304"/>
    </source>
</evidence>
<dbReference type="PROSITE" id="PS00108">
    <property type="entry name" value="PROTEIN_KINASE_ST"/>
    <property type="match status" value="1"/>
</dbReference>
<organism evidence="14 15">
    <name type="scientific">Cylindrobasidium torrendii FP15055 ss-10</name>
    <dbReference type="NCBI Taxonomy" id="1314674"/>
    <lineage>
        <taxon>Eukaryota</taxon>
        <taxon>Fungi</taxon>
        <taxon>Dikarya</taxon>
        <taxon>Basidiomycota</taxon>
        <taxon>Agaricomycotina</taxon>
        <taxon>Agaricomycetes</taxon>
        <taxon>Agaricomycetidae</taxon>
        <taxon>Agaricales</taxon>
        <taxon>Marasmiineae</taxon>
        <taxon>Physalacriaceae</taxon>
        <taxon>Cylindrobasidium</taxon>
    </lineage>
</organism>
<feature type="binding site" evidence="10">
    <location>
        <position position="182"/>
    </location>
    <ligand>
        <name>ATP</name>
        <dbReference type="ChEBI" id="CHEBI:30616"/>
    </ligand>
</feature>
<keyword evidence="4" id="KW-0808">Transferase</keyword>
<dbReference type="InterPro" id="IPR000719">
    <property type="entry name" value="Prot_kinase_dom"/>
</dbReference>
<keyword evidence="7 10" id="KW-0067">ATP-binding</keyword>
<keyword evidence="5 10" id="KW-0547">Nucleotide-binding</keyword>
<protein>
    <recommendedName>
        <fullName evidence="1">non-specific serine/threonine protein kinase</fullName>
        <ecNumber evidence="1">2.7.11.1</ecNumber>
    </recommendedName>
</protein>
<dbReference type="STRING" id="1314674.A0A0D7BE62"/>
<evidence type="ECO:0000256" key="5">
    <source>
        <dbReference type="ARBA" id="ARBA00022741"/>
    </source>
</evidence>
<comment type="catalytic activity">
    <reaction evidence="8">
        <text>L-threonyl-[protein] + ATP = O-phospho-L-threonyl-[protein] + ADP + H(+)</text>
        <dbReference type="Rhea" id="RHEA:46608"/>
        <dbReference type="Rhea" id="RHEA-COMP:11060"/>
        <dbReference type="Rhea" id="RHEA-COMP:11605"/>
        <dbReference type="ChEBI" id="CHEBI:15378"/>
        <dbReference type="ChEBI" id="CHEBI:30013"/>
        <dbReference type="ChEBI" id="CHEBI:30616"/>
        <dbReference type="ChEBI" id="CHEBI:61977"/>
        <dbReference type="ChEBI" id="CHEBI:456216"/>
        <dbReference type="EC" id="2.7.11.1"/>
    </reaction>
</comment>
<evidence type="ECO:0000256" key="3">
    <source>
        <dbReference type="ARBA" id="ARBA00022553"/>
    </source>
</evidence>
<feature type="region of interest" description="Disordered" evidence="12">
    <location>
        <begin position="93"/>
        <end position="115"/>
    </location>
</feature>
<evidence type="ECO:0000256" key="7">
    <source>
        <dbReference type="ARBA" id="ARBA00022840"/>
    </source>
</evidence>
<dbReference type="PROSITE" id="PS50011">
    <property type="entry name" value="PROTEIN_KINASE_DOM"/>
    <property type="match status" value="1"/>
</dbReference>
<gene>
    <name evidence="14" type="ORF">CYLTODRAFT_489752</name>
</gene>
<keyword evidence="2 11" id="KW-0723">Serine/threonine-protein kinase</keyword>
<evidence type="ECO:0000256" key="8">
    <source>
        <dbReference type="ARBA" id="ARBA00047899"/>
    </source>
</evidence>
<evidence type="ECO:0000256" key="1">
    <source>
        <dbReference type="ARBA" id="ARBA00012513"/>
    </source>
</evidence>